<evidence type="ECO:0000256" key="2">
    <source>
        <dbReference type="ARBA" id="ARBA00022827"/>
    </source>
</evidence>
<dbReference type="SUPFAM" id="SSF47203">
    <property type="entry name" value="Acyl-CoA dehydrogenase C-terminal domain-like"/>
    <property type="match status" value="1"/>
</dbReference>
<dbReference type="InterPro" id="IPR036250">
    <property type="entry name" value="AcylCo_DH-like_C"/>
</dbReference>
<dbReference type="InterPro" id="IPR009100">
    <property type="entry name" value="AcylCoA_DH/oxidase_NM_dom_sf"/>
</dbReference>
<dbReference type="PIRSF" id="PIRSF000331">
    <property type="entry name" value="HpaA_HpaB"/>
    <property type="match status" value="1"/>
</dbReference>
<dbReference type="GO" id="GO:0016627">
    <property type="term" value="F:oxidoreductase activity, acting on the CH-CH group of donors"/>
    <property type="evidence" value="ECO:0007669"/>
    <property type="project" value="InterPro"/>
</dbReference>
<accession>A0A7C3MAL7</accession>
<gene>
    <name evidence="6" type="ORF">ENW66_03945</name>
</gene>
<keyword evidence="3" id="KW-0560">Oxidoreductase</keyword>
<dbReference type="Pfam" id="PF03241">
    <property type="entry name" value="HpaB"/>
    <property type="match status" value="1"/>
</dbReference>
<dbReference type="AlphaFoldDB" id="A0A7C3MAL7"/>
<sequence length="531" mass="60527">MSMMNGKEYIESLRKYKPKVYFMGKKVENVVDEPMFRPHIHAAAMTYELAHDPRYENIMTATSHLTGDKINRFTHIHQSVEDLVKKVRMMRLLGQKTGTCFQRCVGFDALNALYITTYDIDKKCGTEYHERFKEYLKYVQKNDLMCVGAMTDVKGDRSLRPHQQADPDLYVRIIEKREDGIVVRGAKAHMTGAVNSHEVIVMSTRAMGPEDKDYAVSFAVPIDAEGLINIFVRQTNDTRRLDGDIDCGNAKYGIVGGETLMIFNDVFVPWERVFMCGEYEFAGQLVEIFATFHRQNYGGCKVGVADVLIGAVANIAEYNGVAGASHIVDKITEMIHLAETCWCCSLACSYEGYRTPSGAYMPNPLLANVTKLNVTRFPYEWSRLAQDIAGGLVITTPSEKDYRNPETREFIEKYLKGKAEVPTEHRIRIFRLIENMSVGAQLPESMHGAGSPQAQKIMIFRRGNIEMKKELAKVIAGINPDEHFRKIVGKSEEEFFREMLEKFKGVNRIKDLLKKIYDDWNKILWGLQLNL</sequence>
<dbReference type="InterPro" id="IPR024719">
    <property type="entry name" value="HpaB/PvcC/4-BUDH_C"/>
</dbReference>
<dbReference type="Gene3D" id="1.20.140.10">
    <property type="entry name" value="Butyryl-CoA Dehydrogenase, subunit A, domain 3"/>
    <property type="match status" value="1"/>
</dbReference>
<keyword evidence="1" id="KW-0285">Flavoprotein</keyword>
<name>A0A7C3MAL7_ARCFL</name>
<dbReference type="InterPro" id="IPR004925">
    <property type="entry name" value="HpaB/PvcC/4-BUDH"/>
</dbReference>
<comment type="caution">
    <text evidence="6">The sequence shown here is derived from an EMBL/GenBank/DDBJ whole genome shotgun (WGS) entry which is preliminary data.</text>
</comment>
<feature type="domain" description="HpaB/PvcC/4-BUDH C-terminal" evidence="4">
    <location>
        <begin position="282"/>
        <end position="476"/>
    </location>
</feature>
<evidence type="ECO:0000256" key="1">
    <source>
        <dbReference type="ARBA" id="ARBA00022630"/>
    </source>
</evidence>
<evidence type="ECO:0000313" key="6">
    <source>
        <dbReference type="EMBL" id="HFW32091.1"/>
    </source>
</evidence>
<protein>
    <submittedName>
        <fullName evidence="6">4-hydroxybutyryl-CoA dehydratase</fullName>
    </submittedName>
</protein>
<dbReference type="InterPro" id="IPR024674">
    <property type="entry name" value="HpaB/PvcC/4-BUDH_N"/>
</dbReference>
<reference evidence="6" key="1">
    <citation type="journal article" date="2020" name="mSystems">
        <title>Genome- and Community-Level Interaction Insights into Carbon Utilization and Element Cycling Functions of Hydrothermarchaeota in Hydrothermal Sediment.</title>
        <authorList>
            <person name="Zhou Z."/>
            <person name="Liu Y."/>
            <person name="Xu W."/>
            <person name="Pan J."/>
            <person name="Luo Z.H."/>
            <person name="Li M."/>
        </authorList>
    </citation>
    <scope>NUCLEOTIDE SEQUENCE [LARGE SCALE GENOMIC DNA]</scope>
    <source>
        <strain evidence="6">SpSt-87</strain>
    </source>
</reference>
<evidence type="ECO:0000259" key="4">
    <source>
        <dbReference type="Pfam" id="PF03241"/>
    </source>
</evidence>
<dbReference type="InterPro" id="IPR046373">
    <property type="entry name" value="Acyl-CoA_Oxase/DH_mid-dom_sf"/>
</dbReference>
<dbReference type="EMBL" id="DTLB01000023">
    <property type="protein sequence ID" value="HFW32091.1"/>
    <property type="molecule type" value="Genomic_DNA"/>
</dbReference>
<keyword evidence="2" id="KW-0274">FAD</keyword>
<dbReference type="SUPFAM" id="SSF56645">
    <property type="entry name" value="Acyl-CoA dehydrogenase NM domain-like"/>
    <property type="match status" value="1"/>
</dbReference>
<evidence type="ECO:0000256" key="3">
    <source>
        <dbReference type="ARBA" id="ARBA00023002"/>
    </source>
</evidence>
<dbReference type="PANTHER" id="PTHR36117:SF3">
    <property type="entry name" value="4-HYDROXYPHENYLACETATE 3-MONOOXYGENASE-RELATED"/>
    <property type="match status" value="1"/>
</dbReference>
<evidence type="ECO:0000259" key="5">
    <source>
        <dbReference type="Pfam" id="PF11794"/>
    </source>
</evidence>
<dbReference type="Gene3D" id="2.40.110.10">
    <property type="entry name" value="Butyryl-CoA Dehydrogenase, subunit A, domain 2"/>
    <property type="match status" value="1"/>
</dbReference>
<dbReference type="Gene3D" id="1.10.3140.10">
    <property type="entry name" value="4-hydroxybutyryl-coa dehydratase, domain 1"/>
    <property type="match status" value="1"/>
</dbReference>
<feature type="domain" description="HpaB/PvcC/4-BUDH N-terminal" evidence="5">
    <location>
        <begin position="6"/>
        <end position="275"/>
    </location>
</feature>
<proteinExistence type="predicted"/>
<organism evidence="6">
    <name type="scientific">Archaeoglobus fulgidus</name>
    <dbReference type="NCBI Taxonomy" id="2234"/>
    <lineage>
        <taxon>Archaea</taxon>
        <taxon>Methanobacteriati</taxon>
        <taxon>Methanobacteriota</taxon>
        <taxon>Archaeoglobi</taxon>
        <taxon>Archaeoglobales</taxon>
        <taxon>Archaeoglobaceae</taxon>
        <taxon>Archaeoglobus</taxon>
    </lineage>
</organism>
<dbReference type="PANTHER" id="PTHR36117">
    <property type="entry name" value="4-HYDROXYPHENYLACETATE 3-MONOOXYGENASE-RELATED"/>
    <property type="match status" value="1"/>
</dbReference>
<dbReference type="Pfam" id="PF11794">
    <property type="entry name" value="HpaB_N"/>
    <property type="match status" value="1"/>
</dbReference>